<comment type="caution">
    <text evidence="1">The sequence shown here is derived from an EMBL/GenBank/DDBJ whole genome shotgun (WGS) entry which is preliminary data.</text>
</comment>
<dbReference type="Proteomes" id="UP001055072">
    <property type="component" value="Unassembled WGS sequence"/>
</dbReference>
<protein>
    <submittedName>
        <fullName evidence="1">Leucine-tRNA ligase</fullName>
    </submittedName>
</protein>
<name>A0ACB8TU94_9APHY</name>
<reference evidence="1" key="1">
    <citation type="journal article" date="2021" name="Environ. Microbiol.">
        <title>Gene family expansions and transcriptome signatures uncover fungal adaptations to wood decay.</title>
        <authorList>
            <person name="Hage H."/>
            <person name="Miyauchi S."/>
            <person name="Viragh M."/>
            <person name="Drula E."/>
            <person name="Min B."/>
            <person name="Chaduli D."/>
            <person name="Navarro D."/>
            <person name="Favel A."/>
            <person name="Norest M."/>
            <person name="Lesage-Meessen L."/>
            <person name="Balint B."/>
            <person name="Merenyi Z."/>
            <person name="de Eugenio L."/>
            <person name="Morin E."/>
            <person name="Martinez A.T."/>
            <person name="Baldrian P."/>
            <person name="Stursova M."/>
            <person name="Martinez M.J."/>
            <person name="Novotny C."/>
            <person name="Magnuson J.K."/>
            <person name="Spatafora J.W."/>
            <person name="Maurice S."/>
            <person name="Pangilinan J."/>
            <person name="Andreopoulos W."/>
            <person name="LaButti K."/>
            <person name="Hundley H."/>
            <person name="Na H."/>
            <person name="Kuo A."/>
            <person name="Barry K."/>
            <person name="Lipzen A."/>
            <person name="Henrissat B."/>
            <person name="Riley R."/>
            <person name="Ahrendt S."/>
            <person name="Nagy L.G."/>
            <person name="Grigoriev I.V."/>
            <person name="Martin F."/>
            <person name="Rosso M.N."/>
        </authorList>
    </citation>
    <scope>NUCLEOTIDE SEQUENCE</scope>
    <source>
        <strain evidence="1">CBS 384.51</strain>
    </source>
</reference>
<evidence type="ECO:0000313" key="1">
    <source>
        <dbReference type="EMBL" id="KAI0085585.1"/>
    </source>
</evidence>
<organism evidence="1 2">
    <name type="scientific">Irpex rosettiformis</name>
    <dbReference type="NCBI Taxonomy" id="378272"/>
    <lineage>
        <taxon>Eukaryota</taxon>
        <taxon>Fungi</taxon>
        <taxon>Dikarya</taxon>
        <taxon>Basidiomycota</taxon>
        <taxon>Agaricomycotina</taxon>
        <taxon>Agaricomycetes</taxon>
        <taxon>Polyporales</taxon>
        <taxon>Irpicaceae</taxon>
        <taxon>Irpex</taxon>
    </lineage>
</organism>
<keyword evidence="1" id="KW-0436">Ligase</keyword>
<evidence type="ECO:0000313" key="2">
    <source>
        <dbReference type="Proteomes" id="UP001055072"/>
    </source>
</evidence>
<gene>
    <name evidence="1" type="ORF">BDY19DRAFT_442310</name>
</gene>
<dbReference type="EMBL" id="MU274930">
    <property type="protein sequence ID" value="KAI0085585.1"/>
    <property type="molecule type" value="Genomic_DNA"/>
</dbReference>
<sequence>MATTGPIELAQTAKRDSLQEFEKKYQARWQAERIFEVEAPTIEECKGLTPTEIQEKYPKWFGNFPFPYMNGSLHLGHAFTISKIEFAAGFQRMLGKRVLFPHGFHVTGMPIKAASDKIIREMELFGEDFSGFNAQEEAIHPHPHPAPTATEDDPDRASTEKVIIPATDNTASGAKQSEGARVDKAKKGKQAAKATGLQYQFQIMESIGVPREDIKKFADPYYWLEYFPPICIADHGLFGTRIDWRRSFLTTDANPYYDAFVRWQINLLYRLQKIKFGERYTIYSPKDGQPCMDHDRSEGEALGPQEYTLIKMPVIEFSSSSHSIFEAAKDKLNGRKVSLVAATLRPETMYGQTNCFVSPLLDYGVFAINDQEAFVCTHRSARNMAFQGNSAEKGKVTQLLEINGKDLVGTKVGAPFCLVNNGEVYVLPMESILPTKGTGVVTSVPSDSPDDYATLMDLRKKAEFYKIDPKWASFDPLPVISTPTYGEMTAPALVQKLKINSPKDAKQLADAKEIAYKEGFYNGTMLVGEYKGLPVQEAKAKVRESMIQKGGALAYAEPEGNVVSRSGDECVVALMDQWYLDYGEPTWRAVAEKLIAKMETYNAETRNGFEGVLAWLNKWACARTYGLGSKIPWDPQFLVESLSDSTIYMAYYTVAHYLHGDITGTKPGLLPIKPEQMTDQVWEHIFRDGPLPTDSDIPKEHLAQLQHSFNYFYPFDIRSSGKDLIPNHLTFCVYNHAALFPESKWPLSIRTNGHLMLNGQKMSKSKGNTLTMRQGIEKFGAGATRLTLADAGDGIEDANFDEKTANASILRLHTLIGWCEEQEREKNKLRTGEKNFHDKVFEEEIKRLINTTYKHYEATNYKDALKYGFYELQSARDWYREVTSDVGMHADLVHYWIRISALLILPIAPHFSEHIWTEILKEPKSVQYARWPTPSSPPDHIILDAGAYVRNILKSMRDAEVTLLKKMGKAKGPAVTYDPKKPRSIRVYVATAFPEWQDKCVQVVKDAYDAEKDKVDDVKVRSLLTERGLIKDKRAMPFVQAFKKRMGQFGATTAFNRTVPFSELEVLNEIAPYLKKSLNLVNVEVYLADDAKGKGFSAAIIESAEPGSPAFEYWNV</sequence>
<accession>A0ACB8TU94</accession>
<keyword evidence="2" id="KW-1185">Reference proteome</keyword>
<proteinExistence type="predicted"/>